<organism evidence="1 2">
    <name type="scientific">Sediminibacterium goheungense</name>
    <dbReference type="NCBI Taxonomy" id="1086393"/>
    <lineage>
        <taxon>Bacteria</taxon>
        <taxon>Pseudomonadati</taxon>
        <taxon>Bacteroidota</taxon>
        <taxon>Chitinophagia</taxon>
        <taxon>Chitinophagales</taxon>
        <taxon>Chitinophagaceae</taxon>
        <taxon>Sediminibacterium</taxon>
    </lineage>
</organism>
<protein>
    <submittedName>
        <fullName evidence="1">Uncharacterized protein</fullName>
    </submittedName>
</protein>
<gene>
    <name evidence="1" type="ORF">BC659_0488</name>
</gene>
<keyword evidence="2" id="KW-1185">Reference proteome</keyword>
<reference evidence="1 2" key="1">
    <citation type="submission" date="2019-03" db="EMBL/GenBank/DDBJ databases">
        <title>Genomic Encyclopedia of Archaeal and Bacterial Type Strains, Phase II (KMG-II): from individual species to whole genera.</title>
        <authorList>
            <person name="Goeker M."/>
        </authorList>
    </citation>
    <scope>NUCLEOTIDE SEQUENCE [LARGE SCALE GENOMIC DNA]</scope>
    <source>
        <strain evidence="1 2">DSM 28323</strain>
    </source>
</reference>
<evidence type="ECO:0000313" key="2">
    <source>
        <dbReference type="Proteomes" id="UP000295741"/>
    </source>
</evidence>
<dbReference type="Proteomes" id="UP000295741">
    <property type="component" value="Unassembled WGS sequence"/>
</dbReference>
<dbReference type="AlphaFoldDB" id="A0A4R6IZX4"/>
<sequence length="70" mass="8459">MSNRNKLFTCIVFFPDELARRPRKYRNINNISRFERFAEKEEALYFNVYSKKTNEFIQRVYTNKKAGQAG</sequence>
<dbReference type="EMBL" id="SNWP01000010">
    <property type="protein sequence ID" value="TDO28423.1"/>
    <property type="molecule type" value="Genomic_DNA"/>
</dbReference>
<name>A0A4R6IZX4_9BACT</name>
<proteinExistence type="predicted"/>
<accession>A0A4R6IZX4</accession>
<evidence type="ECO:0000313" key="1">
    <source>
        <dbReference type="EMBL" id="TDO28423.1"/>
    </source>
</evidence>
<comment type="caution">
    <text evidence="1">The sequence shown here is derived from an EMBL/GenBank/DDBJ whole genome shotgun (WGS) entry which is preliminary data.</text>
</comment>